<feature type="transmembrane region" description="Helical" evidence="2">
    <location>
        <begin position="59"/>
        <end position="79"/>
    </location>
</feature>
<dbReference type="AlphaFoldDB" id="A0A7R9AXK7"/>
<keyword evidence="2" id="KW-0472">Membrane</keyword>
<reference evidence="3" key="1">
    <citation type="submission" date="2020-11" db="EMBL/GenBank/DDBJ databases">
        <authorList>
            <person name="Tran Van P."/>
        </authorList>
    </citation>
    <scope>NUCLEOTIDE SEQUENCE</scope>
</reference>
<name>A0A7R9AXK7_TIMSH</name>
<proteinExistence type="predicted"/>
<keyword evidence="2" id="KW-0812">Transmembrane</keyword>
<feature type="compositionally biased region" description="Basic residues" evidence="1">
    <location>
        <begin position="1"/>
        <end position="14"/>
    </location>
</feature>
<accession>A0A7R9AXK7</accession>
<sequence>MNTPHSPRRQKLNLRMKSLSLDSPESTEHVQRRRHAAQSAVDAHSSQSSSSRIQIRRKLFISCGFFRTAEIIVYSKWALLVKYDK</sequence>
<evidence type="ECO:0000313" key="3">
    <source>
        <dbReference type="EMBL" id="CAD7262090.1"/>
    </source>
</evidence>
<keyword evidence="2" id="KW-1133">Transmembrane helix</keyword>
<protein>
    <submittedName>
        <fullName evidence="3">Uncharacterized protein</fullName>
    </submittedName>
</protein>
<evidence type="ECO:0000256" key="1">
    <source>
        <dbReference type="SAM" id="MobiDB-lite"/>
    </source>
</evidence>
<dbReference type="EMBL" id="OC002600">
    <property type="protein sequence ID" value="CAD7262090.1"/>
    <property type="molecule type" value="Genomic_DNA"/>
</dbReference>
<feature type="region of interest" description="Disordered" evidence="1">
    <location>
        <begin position="1"/>
        <end position="52"/>
    </location>
</feature>
<organism evidence="3">
    <name type="scientific">Timema shepardi</name>
    <name type="common">Walking stick</name>
    <dbReference type="NCBI Taxonomy" id="629360"/>
    <lineage>
        <taxon>Eukaryota</taxon>
        <taxon>Metazoa</taxon>
        <taxon>Ecdysozoa</taxon>
        <taxon>Arthropoda</taxon>
        <taxon>Hexapoda</taxon>
        <taxon>Insecta</taxon>
        <taxon>Pterygota</taxon>
        <taxon>Neoptera</taxon>
        <taxon>Polyneoptera</taxon>
        <taxon>Phasmatodea</taxon>
        <taxon>Timematodea</taxon>
        <taxon>Timematoidea</taxon>
        <taxon>Timematidae</taxon>
        <taxon>Timema</taxon>
    </lineage>
</organism>
<evidence type="ECO:0000256" key="2">
    <source>
        <dbReference type="SAM" id="Phobius"/>
    </source>
</evidence>
<gene>
    <name evidence="3" type="ORF">TSIB3V08_LOCUS6208</name>
</gene>